<dbReference type="KEGG" id="pje:CRM71_14005"/>
<evidence type="ECO:0000313" key="2">
    <source>
        <dbReference type="Proteomes" id="UP000198427"/>
    </source>
</evidence>
<dbReference type="GeneID" id="94030431"/>
<evidence type="ECO:0000313" key="1">
    <source>
        <dbReference type="EMBL" id="SNR69624.1"/>
    </source>
</evidence>
<dbReference type="RefSeq" id="WP_089365588.1">
    <property type="nucleotide sequence ID" value="NZ_CP023864.1"/>
</dbReference>
<keyword evidence="2" id="KW-1185">Reference proteome</keyword>
<accession>A0A2N9QRN4</accession>
<dbReference type="EMBL" id="FZNZ01000005">
    <property type="protein sequence ID" value="SNR69624.1"/>
    <property type="molecule type" value="Genomic_DNA"/>
</dbReference>
<comment type="caution">
    <text evidence="1">The sequence shown here is derived from an EMBL/GenBank/DDBJ whole genome shotgun (WGS) entry which is preliminary data.</text>
</comment>
<dbReference type="Proteomes" id="UP000198427">
    <property type="component" value="Unassembled WGS sequence"/>
</dbReference>
<reference evidence="1 2" key="1">
    <citation type="submission" date="2017-06" db="EMBL/GenBank/DDBJ databases">
        <authorList>
            <person name="Varghese N."/>
            <person name="Submissions S."/>
        </authorList>
    </citation>
    <scope>NUCLEOTIDE SEQUENCE [LARGE SCALE GENOMIC DNA]</scope>
    <source>
        <strain evidence="1 2">DSM 26989</strain>
    </source>
</reference>
<dbReference type="OrthoDB" id="1079697at2"/>
<name>A0A2N9QRN4_9BACT</name>
<sequence>MINSCKNQLTNRNQLKSKLQKTTQALTWATLTIFGFIGLSACSSKIATVSDTKYIPEFQQTYFSKGVDEISPDKLSLYVDYSKCISLGQNSPFFQALVPSWTDATRKYYSIKGNSIEQHQPDSTFVLLRNIEETNYADLKTAAERMANENNESVLLTDGEYFQPSIAKGNINNPYMAGALKSWLKKGHDIYILSEPYTEPYNGQTFNKKRFYILFTDCRLKGNIYERIMQTINLKQFPQVELFHLSADHPQLLSKNAQTTEPNQQLNAKVSSNENGYEVQDWEIDWENGIEPLIVNAVNPNTGQPLPDGEAFISGWKLDRESFGGYRITGVSAKVYNINQEYSDFYNAKDAKQKPEAKIDPAECEYFVKVDPKEFNEHGKIDLHFDTQNYNPDPVLNGSPFNYFKIDICVSKVEPLFEKYKHIFTFDSIDMPGNKNVSVAASVEQCLTDPDIKAMISTCPIYTIYVKTNER</sequence>
<dbReference type="AlphaFoldDB" id="A0A2N9QRN4"/>
<proteinExistence type="predicted"/>
<gene>
    <name evidence="1" type="ORF">SAMN06265364_10519</name>
</gene>
<protein>
    <submittedName>
        <fullName evidence="1">Uncharacterized protein</fullName>
    </submittedName>
</protein>
<organism evidence="1 2">
    <name type="scientific">Prevotella jejuni</name>
    <dbReference type="NCBI Taxonomy" id="1177574"/>
    <lineage>
        <taxon>Bacteria</taxon>
        <taxon>Pseudomonadati</taxon>
        <taxon>Bacteroidota</taxon>
        <taxon>Bacteroidia</taxon>
        <taxon>Bacteroidales</taxon>
        <taxon>Prevotellaceae</taxon>
        <taxon>Prevotella</taxon>
    </lineage>
</organism>